<dbReference type="PANTHER" id="PTHR43736:SF1">
    <property type="entry name" value="DIHYDRONEOPTERIN TRIPHOSPHATE DIPHOSPHATASE"/>
    <property type="match status" value="1"/>
</dbReference>
<geneLocation type="plasmid" evidence="2 3">
    <name>unnamed</name>
</geneLocation>
<proteinExistence type="predicted"/>
<dbReference type="Gene3D" id="3.90.79.10">
    <property type="entry name" value="Nucleoside Triphosphate Pyrophosphohydrolase"/>
    <property type="match status" value="1"/>
</dbReference>
<dbReference type="Pfam" id="PF00293">
    <property type="entry name" value="NUDIX"/>
    <property type="match status" value="1"/>
</dbReference>
<sequence>MSIIREITAQTDAYLKHFPEEEERIRPFTDHLKVGPATILDRKTMFGHITASAFIVDPSTRSALLVHHKSLNLWLQPGGHYEGDPSLQDAALREATEETGISRLRLMPIAGETSTPLDIDTHAIPAKPAKGEGDHRHHDFVFLMQASADETIQPQEEEVVEAKWVPLDDIAKFDNVRMKRLALKALEMLG</sequence>
<dbReference type="CDD" id="cd03674">
    <property type="entry name" value="NUDIX_Hydrolase"/>
    <property type="match status" value="1"/>
</dbReference>
<dbReference type="AlphaFoldDB" id="A0A345YJ19"/>
<protein>
    <submittedName>
        <fullName evidence="2">NUDIX domain-containing protein</fullName>
    </submittedName>
</protein>
<evidence type="ECO:0000313" key="3">
    <source>
        <dbReference type="Proteomes" id="UP000254508"/>
    </source>
</evidence>
<dbReference type="InterPro" id="IPR015797">
    <property type="entry name" value="NUDIX_hydrolase-like_dom_sf"/>
</dbReference>
<keyword evidence="3" id="KW-1185">Reference proteome</keyword>
<gene>
    <name evidence="2" type="ORF">DVR09_15820</name>
</gene>
<name>A0A345YJ19_9SPHN</name>
<dbReference type="EMBL" id="CP031358">
    <property type="protein sequence ID" value="AXK43921.1"/>
    <property type="molecule type" value="Genomic_DNA"/>
</dbReference>
<dbReference type="KEGG" id="err:DVR09_15820"/>
<dbReference type="GO" id="GO:0003824">
    <property type="term" value="F:catalytic activity"/>
    <property type="evidence" value="ECO:0007669"/>
    <property type="project" value="UniProtKB-ARBA"/>
</dbReference>
<evidence type="ECO:0000313" key="2">
    <source>
        <dbReference type="EMBL" id="AXK43921.1"/>
    </source>
</evidence>
<dbReference type="PANTHER" id="PTHR43736">
    <property type="entry name" value="ADP-RIBOSE PYROPHOSPHATASE"/>
    <property type="match status" value="1"/>
</dbReference>
<organism evidence="2 3">
    <name type="scientific">Erythrobacter aureus</name>
    <dbReference type="NCBI Taxonomy" id="2182384"/>
    <lineage>
        <taxon>Bacteria</taxon>
        <taxon>Pseudomonadati</taxon>
        <taxon>Pseudomonadota</taxon>
        <taxon>Alphaproteobacteria</taxon>
        <taxon>Sphingomonadales</taxon>
        <taxon>Erythrobacteraceae</taxon>
        <taxon>Erythrobacter/Porphyrobacter group</taxon>
        <taxon>Erythrobacter</taxon>
    </lineage>
</organism>
<dbReference type="Proteomes" id="UP000254508">
    <property type="component" value="Plasmid unnamed"/>
</dbReference>
<dbReference type="PROSITE" id="PS51462">
    <property type="entry name" value="NUDIX"/>
    <property type="match status" value="1"/>
</dbReference>
<keyword evidence="2" id="KW-0614">Plasmid</keyword>
<dbReference type="InterPro" id="IPR000086">
    <property type="entry name" value="NUDIX_hydrolase_dom"/>
</dbReference>
<feature type="domain" description="Nudix hydrolase" evidence="1">
    <location>
        <begin position="46"/>
        <end position="187"/>
    </location>
</feature>
<dbReference type="OrthoDB" id="129709at2"/>
<reference evidence="2 3" key="1">
    <citation type="submission" date="2018-07" db="EMBL/GenBank/DDBJ databases">
        <title>Genome sequence of Erythrobacter strain YH-07, an antagonistic bacterium isolated from Yellow Sea.</title>
        <authorList>
            <person name="Tang T."/>
            <person name="Liu Q."/>
            <person name="Sun X."/>
        </authorList>
    </citation>
    <scope>NUCLEOTIDE SEQUENCE [LARGE SCALE GENOMIC DNA]</scope>
    <source>
        <strain evidence="2 3">YH-07</strain>
        <plasmid evidence="2 3">unnamed</plasmid>
    </source>
</reference>
<evidence type="ECO:0000259" key="1">
    <source>
        <dbReference type="PROSITE" id="PS51462"/>
    </source>
</evidence>
<dbReference type="SUPFAM" id="SSF55811">
    <property type="entry name" value="Nudix"/>
    <property type="match status" value="1"/>
</dbReference>
<accession>A0A345YJ19</accession>
<dbReference type="RefSeq" id="WP_115418234.1">
    <property type="nucleotide sequence ID" value="NZ_CP031358.1"/>
</dbReference>